<dbReference type="InterPro" id="IPR004563">
    <property type="entry name" value="Apolipo_AcylTrfase"/>
</dbReference>
<dbReference type="HAMAP" id="MF_01148">
    <property type="entry name" value="Lnt"/>
    <property type="match status" value="1"/>
</dbReference>
<gene>
    <name evidence="9 11" type="primary">lnt</name>
    <name evidence="11" type="ORF">GRI41_10090</name>
</gene>
<dbReference type="SUPFAM" id="SSF56317">
    <property type="entry name" value="Carbon-nitrogen hydrolase"/>
    <property type="match status" value="1"/>
</dbReference>
<comment type="pathway">
    <text evidence="9">Protein modification; lipoprotein biosynthesis (N-acyl transfer).</text>
</comment>
<keyword evidence="7 9" id="KW-0472">Membrane</keyword>
<dbReference type="PANTHER" id="PTHR38686:SF1">
    <property type="entry name" value="APOLIPOPROTEIN N-ACYLTRANSFERASE"/>
    <property type="match status" value="1"/>
</dbReference>
<dbReference type="GO" id="GO:0042158">
    <property type="term" value="P:lipoprotein biosynthetic process"/>
    <property type="evidence" value="ECO:0007669"/>
    <property type="project" value="UniProtKB-UniRule"/>
</dbReference>
<proteinExistence type="inferred from homology"/>
<dbReference type="PROSITE" id="PS50263">
    <property type="entry name" value="CN_HYDROLASE"/>
    <property type="match status" value="1"/>
</dbReference>
<evidence type="ECO:0000313" key="12">
    <source>
        <dbReference type="Proteomes" id="UP000442714"/>
    </source>
</evidence>
<organism evidence="11 12">
    <name type="scientific">Pontixanthobacter aquaemixtae</name>
    <dbReference type="NCBI Taxonomy" id="1958940"/>
    <lineage>
        <taxon>Bacteria</taxon>
        <taxon>Pseudomonadati</taxon>
        <taxon>Pseudomonadota</taxon>
        <taxon>Alphaproteobacteria</taxon>
        <taxon>Sphingomonadales</taxon>
        <taxon>Erythrobacteraceae</taxon>
        <taxon>Pontixanthobacter</taxon>
    </lineage>
</organism>
<comment type="function">
    <text evidence="9">Catalyzes the phospholipid dependent N-acylation of the N-terminal cysteine of apolipoprotein, the last step in lipoprotein maturation.</text>
</comment>
<evidence type="ECO:0000256" key="9">
    <source>
        <dbReference type="HAMAP-Rule" id="MF_01148"/>
    </source>
</evidence>
<dbReference type="RefSeq" id="WP_160604888.1">
    <property type="nucleotide sequence ID" value="NZ_WTYX01000002.1"/>
</dbReference>
<feature type="transmembrane region" description="Helical" evidence="9">
    <location>
        <begin position="122"/>
        <end position="146"/>
    </location>
</feature>
<evidence type="ECO:0000259" key="10">
    <source>
        <dbReference type="PROSITE" id="PS50263"/>
    </source>
</evidence>
<evidence type="ECO:0000256" key="2">
    <source>
        <dbReference type="ARBA" id="ARBA00010065"/>
    </source>
</evidence>
<evidence type="ECO:0000256" key="5">
    <source>
        <dbReference type="ARBA" id="ARBA00022692"/>
    </source>
</evidence>
<name>A0A844ZTC3_9SPHN</name>
<dbReference type="EMBL" id="WTYX01000002">
    <property type="protein sequence ID" value="MXO91173.1"/>
    <property type="molecule type" value="Genomic_DNA"/>
</dbReference>
<dbReference type="GO" id="GO:0005886">
    <property type="term" value="C:plasma membrane"/>
    <property type="evidence" value="ECO:0007669"/>
    <property type="project" value="UniProtKB-SubCell"/>
</dbReference>
<keyword evidence="11" id="KW-0449">Lipoprotein</keyword>
<feature type="transmembrane region" description="Helical" evidence="9">
    <location>
        <begin position="199"/>
        <end position="217"/>
    </location>
</feature>
<evidence type="ECO:0000256" key="4">
    <source>
        <dbReference type="ARBA" id="ARBA00022679"/>
    </source>
</evidence>
<protein>
    <recommendedName>
        <fullName evidence="9">Apolipoprotein N-acyltransferase</fullName>
        <shortName evidence="9">ALP N-acyltransferase</shortName>
        <ecNumber evidence="9">2.3.1.269</ecNumber>
    </recommendedName>
</protein>
<reference evidence="11 12" key="1">
    <citation type="submission" date="2019-12" db="EMBL/GenBank/DDBJ databases">
        <title>Genomic-based taxomic classification of the family Erythrobacteraceae.</title>
        <authorList>
            <person name="Xu L."/>
        </authorList>
    </citation>
    <scope>NUCLEOTIDE SEQUENCE [LARGE SCALE GENOMIC DNA]</scope>
    <source>
        <strain evidence="11 12">KCTC 52763</strain>
    </source>
</reference>
<feature type="transmembrane region" description="Helical" evidence="9">
    <location>
        <begin position="502"/>
        <end position="521"/>
    </location>
</feature>
<dbReference type="Proteomes" id="UP000442714">
    <property type="component" value="Unassembled WGS sequence"/>
</dbReference>
<keyword evidence="8 9" id="KW-0012">Acyltransferase</keyword>
<feature type="transmembrane region" description="Helical" evidence="9">
    <location>
        <begin position="63"/>
        <end position="85"/>
    </location>
</feature>
<evidence type="ECO:0000256" key="7">
    <source>
        <dbReference type="ARBA" id="ARBA00023136"/>
    </source>
</evidence>
<dbReference type="UniPathway" id="UPA00666"/>
<evidence type="ECO:0000256" key="1">
    <source>
        <dbReference type="ARBA" id="ARBA00004651"/>
    </source>
</evidence>
<keyword evidence="4 9" id="KW-0808">Transferase</keyword>
<accession>A0A844ZTC3</accession>
<evidence type="ECO:0000256" key="3">
    <source>
        <dbReference type="ARBA" id="ARBA00022475"/>
    </source>
</evidence>
<dbReference type="NCBIfam" id="TIGR00546">
    <property type="entry name" value="lnt"/>
    <property type="match status" value="1"/>
</dbReference>
<dbReference type="GO" id="GO:0016410">
    <property type="term" value="F:N-acyltransferase activity"/>
    <property type="evidence" value="ECO:0007669"/>
    <property type="project" value="UniProtKB-UniRule"/>
</dbReference>
<keyword evidence="6 9" id="KW-1133">Transmembrane helix</keyword>
<comment type="similarity">
    <text evidence="2 9">Belongs to the CN hydrolase family. Apolipoprotein N-acyltransferase subfamily.</text>
</comment>
<comment type="catalytic activity">
    <reaction evidence="9">
        <text>N-terminal S-1,2-diacyl-sn-glyceryl-L-cysteinyl-[lipoprotein] + a glycerophospholipid = N-acyl-S-1,2-diacyl-sn-glyceryl-L-cysteinyl-[lipoprotein] + a 2-acyl-sn-glycero-3-phospholipid + H(+)</text>
        <dbReference type="Rhea" id="RHEA:48228"/>
        <dbReference type="Rhea" id="RHEA-COMP:14681"/>
        <dbReference type="Rhea" id="RHEA-COMP:14684"/>
        <dbReference type="ChEBI" id="CHEBI:15378"/>
        <dbReference type="ChEBI" id="CHEBI:136912"/>
        <dbReference type="ChEBI" id="CHEBI:140656"/>
        <dbReference type="ChEBI" id="CHEBI:140657"/>
        <dbReference type="ChEBI" id="CHEBI:140660"/>
        <dbReference type="EC" id="2.3.1.269"/>
    </reaction>
</comment>
<dbReference type="OrthoDB" id="9804277at2"/>
<comment type="caution">
    <text evidence="11">The sequence shown here is derived from an EMBL/GenBank/DDBJ whole genome shotgun (WGS) entry which is preliminary data.</text>
</comment>
<dbReference type="PANTHER" id="PTHR38686">
    <property type="entry name" value="APOLIPOPROTEIN N-ACYLTRANSFERASE"/>
    <property type="match status" value="1"/>
</dbReference>
<dbReference type="Pfam" id="PF00795">
    <property type="entry name" value="CN_hydrolase"/>
    <property type="match status" value="1"/>
</dbReference>
<sequence length="530" mass="57447">MDALAKLAGVISQHPRWSALAFGLLAATGFPPLALWPPALLAIAGLVWLVHSADTLRESAMRGWIFGIAHFTLANNWIATAFTYQAEMPTALGWAAVPLLSLYLAVYPALACLLTKFVTRKAGLLTVSLVLAGSWTITEWLRGWVFTGYAWDPLGLILLGPFSSPGAAILLPWLGTYALSGLVVAMAGALLALVMARKLALAASGGVALAALMYLPAPAQVEGTIAFTLVQPDIRQEELNDPGMFEGHFVRAALLSRKRREVDKRLLLWPESGVPDYIRDGYPQRYYEQMTVRGDPAFARYRLGRVAGEGGLLLTGAVDLEIENGRAAGARNAVTAINEQGEIVAGYDKAHLVPYGEYLALRWLLEPLGATRLVAGSIDFWPGPGPQTLQLGDWGKAGVQICYEIVFSGEVVDRESRPDYIFNPSNDGWFGAWGPPQHLGQARMRAIEEGLPVLRSTTTGISAVIDANGIVRSHIGMRRDARIDGFVPPAKAPTLFARLGNWLPLGWAILTIALSLVATRLRRRYYASQT</sequence>
<dbReference type="Gene3D" id="3.60.110.10">
    <property type="entry name" value="Carbon-nitrogen hydrolase"/>
    <property type="match status" value="1"/>
</dbReference>
<dbReference type="AlphaFoldDB" id="A0A844ZTC3"/>
<evidence type="ECO:0000313" key="11">
    <source>
        <dbReference type="EMBL" id="MXO91173.1"/>
    </source>
</evidence>
<comment type="subcellular location">
    <subcellularLocation>
        <location evidence="1 9">Cell membrane</location>
        <topology evidence="1 9">Multi-pass membrane protein</topology>
    </subcellularLocation>
</comment>
<feature type="transmembrane region" description="Helical" evidence="9">
    <location>
        <begin position="91"/>
        <end position="110"/>
    </location>
</feature>
<dbReference type="InterPro" id="IPR036526">
    <property type="entry name" value="C-N_Hydrolase_sf"/>
</dbReference>
<dbReference type="CDD" id="cd07571">
    <property type="entry name" value="ALP_N-acyl_transferase"/>
    <property type="match status" value="1"/>
</dbReference>
<keyword evidence="5 9" id="KW-0812">Transmembrane</keyword>
<dbReference type="InterPro" id="IPR003010">
    <property type="entry name" value="C-N_Hydrolase"/>
</dbReference>
<evidence type="ECO:0000256" key="8">
    <source>
        <dbReference type="ARBA" id="ARBA00023315"/>
    </source>
</evidence>
<feature type="transmembrane region" description="Helical" evidence="9">
    <location>
        <begin position="166"/>
        <end position="192"/>
    </location>
</feature>
<feature type="domain" description="CN hydrolase" evidence="10">
    <location>
        <begin position="230"/>
        <end position="489"/>
    </location>
</feature>
<evidence type="ECO:0000256" key="6">
    <source>
        <dbReference type="ARBA" id="ARBA00022989"/>
    </source>
</evidence>
<keyword evidence="3 9" id="KW-1003">Cell membrane</keyword>
<feature type="transmembrane region" description="Helical" evidence="9">
    <location>
        <begin position="33"/>
        <end position="51"/>
    </location>
</feature>
<dbReference type="InterPro" id="IPR045378">
    <property type="entry name" value="LNT_N"/>
</dbReference>
<keyword evidence="12" id="KW-1185">Reference proteome</keyword>
<dbReference type="EC" id="2.3.1.269" evidence="9"/>
<dbReference type="Pfam" id="PF20154">
    <property type="entry name" value="LNT_N"/>
    <property type="match status" value="1"/>
</dbReference>